<feature type="transmembrane region" description="Helical" evidence="2">
    <location>
        <begin position="207"/>
        <end position="230"/>
    </location>
</feature>
<dbReference type="GO" id="GO:0005829">
    <property type="term" value="C:cytosol"/>
    <property type="evidence" value="ECO:0007669"/>
    <property type="project" value="TreeGrafter"/>
</dbReference>
<dbReference type="AlphaFoldDB" id="A0A2B4RFP9"/>
<dbReference type="GO" id="GO:0047498">
    <property type="term" value="F:calcium-dependent phospholipase A2 activity"/>
    <property type="evidence" value="ECO:0007669"/>
    <property type="project" value="TreeGrafter"/>
</dbReference>
<feature type="transmembrane region" description="Helical" evidence="2">
    <location>
        <begin position="175"/>
        <end position="195"/>
    </location>
</feature>
<dbReference type="EMBL" id="LSMT01000673">
    <property type="protein sequence ID" value="PFX15208.1"/>
    <property type="molecule type" value="Genomic_DNA"/>
</dbReference>
<feature type="transmembrane region" description="Helical" evidence="2">
    <location>
        <begin position="520"/>
        <end position="541"/>
    </location>
</feature>
<feature type="transmembrane region" description="Helical" evidence="2">
    <location>
        <begin position="493"/>
        <end position="514"/>
    </location>
</feature>
<feature type="transmembrane region" description="Helical" evidence="2">
    <location>
        <begin position="260"/>
        <end position="278"/>
    </location>
</feature>
<accession>A0A2B4RFP9</accession>
<dbReference type="Proteomes" id="UP000225706">
    <property type="component" value="Unassembled WGS sequence"/>
</dbReference>
<dbReference type="GO" id="GO:0005544">
    <property type="term" value="F:calcium-dependent phospholipid binding"/>
    <property type="evidence" value="ECO:0007669"/>
    <property type="project" value="TreeGrafter"/>
</dbReference>
<dbReference type="GO" id="GO:0046475">
    <property type="term" value="P:glycerophospholipid catabolic process"/>
    <property type="evidence" value="ECO:0007669"/>
    <property type="project" value="TreeGrafter"/>
</dbReference>
<comment type="caution">
    <text evidence="3">The sequence shown here is derived from an EMBL/GenBank/DDBJ whole genome shotgun (WGS) entry which is preliminary data.</text>
</comment>
<evidence type="ECO:0008006" key="5">
    <source>
        <dbReference type="Google" id="ProtNLM"/>
    </source>
</evidence>
<feature type="region of interest" description="Disordered" evidence="1">
    <location>
        <begin position="139"/>
        <end position="164"/>
    </location>
</feature>
<name>A0A2B4RFP9_STYPI</name>
<evidence type="ECO:0000313" key="3">
    <source>
        <dbReference type="EMBL" id="PFX15208.1"/>
    </source>
</evidence>
<dbReference type="PANTHER" id="PTHR10728">
    <property type="entry name" value="CYTOSOLIC PHOSPHOLIPASE A2"/>
    <property type="match status" value="1"/>
</dbReference>
<gene>
    <name evidence="3" type="ORF">AWC38_SpisGene20584</name>
</gene>
<evidence type="ECO:0000256" key="1">
    <source>
        <dbReference type="SAM" id="MobiDB-lite"/>
    </source>
</evidence>
<sequence>MAETGVAFSGGGIRSAALCSGVLRRLLQRNAKIDYLSCVSGGGYTGTAYLDWKYRHGKKDDPKWHTEFFDYMRERAGLMCNWQKTLGGIFDTIVLLLLMLFVSVIMPTIVWGSYVCPLAYVIDFIFGDLLRAEDEVEEDCEDPVPGPRRPRPTAGGNATAGERRQRCRIRAGSKAYARIVLFSVLAILFLVLYLAAKKSKTALASKLYIISVISGLLLAFTFIPYFIYYFFNLTPYWMQLIIFVFSIFVWFFFPVLRRRSSFVLVIYLYAYFVYWKVFEATLFGVEYSDYLFYALLFTSGITLYFVPGLGAIQQRLVHVFNRWRLQKAFYTGASVGSTGCGGIGMEDFFLRTFCIRPSKHEQLADNEQGPLTLGDLDGVKPQYLSNIVVNEWLLGETEEELRYELLVFSPTEIERLDRRPGQDQFEGKLEPKDIKLSTAMATSAAAVARHMGAYEKSTESIKQLQIVLGLGMGASMISDLEGVKKENCCWKMLPFLIELLRGLPLVTFPLVYFAGGSENWVAIGVLIFFIVLLVMVILAVMNTGSKTPTKLELVVRWFITNIAFVRFIRELLAVTNEGPMPPPILRLSDGGHIENLAVLPLLKKRLPKIVVVDGGLKTKDIEWGESLLDALELARKKLHCSFNGMDGRDVIEDLKEKFIYTPKGHQPRSYRFKVTYYEKEDEYSKGTKVGEGEILLISPRHPTKGIQKEEPLSWKDALRDIDVDLEAAKWGESPQQDTDEVDDLTFCCCESCHSFKYQKLSNCLCGVFPQHITANQFFTPRMFAAYHREGYNACVEAEAAEFLAADIEIEVTDTA</sequence>
<dbReference type="InterPro" id="IPR016035">
    <property type="entry name" value="Acyl_Trfase/lysoPLipase"/>
</dbReference>
<dbReference type="PANTHER" id="PTHR10728:SF40">
    <property type="entry name" value="PATATIN FAMILY PROTEIN"/>
    <property type="match status" value="1"/>
</dbReference>
<evidence type="ECO:0000313" key="4">
    <source>
        <dbReference type="Proteomes" id="UP000225706"/>
    </source>
</evidence>
<organism evidence="3 4">
    <name type="scientific">Stylophora pistillata</name>
    <name type="common">Smooth cauliflower coral</name>
    <dbReference type="NCBI Taxonomy" id="50429"/>
    <lineage>
        <taxon>Eukaryota</taxon>
        <taxon>Metazoa</taxon>
        <taxon>Cnidaria</taxon>
        <taxon>Anthozoa</taxon>
        <taxon>Hexacorallia</taxon>
        <taxon>Scleractinia</taxon>
        <taxon>Astrocoeniina</taxon>
        <taxon>Pocilloporidae</taxon>
        <taxon>Stylophora</taxon>
    </lineage>
</organism>
<proteinExistence type="predicted"/>
<reference evidence="4" key="1">
    <citation type="journal article" date="2017" name="bioRxiv">
        <title>Comparative analysis of the genomes of Stylophora pistillata and Acropora digitifera provides evidence for extensive differences between species of corals.</title>
        <authorList>
            <person name="Voolstra C.R."/>
            <person name="Li Y."/>
            <person name="Liew Y.J."/>
            <person name="Baumgarten S."/>
            <person name="Zoccola D."/>
            <person name="Flot J.-F."/>
            <person name="Tambutte S."/>
            <person name="Allemand D."/>
            <person name="Aranda M."/>
        </authorList>
    </citation>
    <scope>NUCLEOTIDE SEQUENCE [LARGE SCALE GENOMIC DNA]</scope>
</reference>
<feature type="transmembrane region" description="Helical" evidence="2">
    <location>
        <begin position="93"/>
        <end position="114"/>
    </location>
</feature>
<keyword evidence="2" id="KW-1133">Transmembrane helix</keyword>
<dbReference type="Gene3D" id="3.40.1090.10">
    <property type="entry name" value="Cytosolic phospholipase A2 catalytic domain"/>
    <property type="match status" value="1"/>
</dbReference>
<keyword evidence="2" id="KW-0812">Transmembrane</keyword>
<protein>
    <recommendedName>
        <fullName evidence="5">PNPLA domain-containing protein</fullName>
    </recommendedName>
</protein>
<keyword evidence="4" id="KW-1185">Reference proteome</keyword>
<dbReference type="OrthoDB" id="5953299at2759"/>
<dbReference type="GO" id="GO:0005509">
    <property type="term" value="F:calcium ion binding"/>
    <property type="evidence" value="ECO:0007669"/>
    <property type="project" value="TreeGrafter"/>
</dbReference>
<feature type="transmembrane region" description="Helical" evidence="2">
    <location>
        <begin position="236"/>
        <end position="253"/>
    </location>
</feature>
<evidence type="ECO:0000256" key="2">
    <source>
        <dbReference type="SAM" id="Phobius"/>
    </source>
</evidence>
<dbReference type="SUPFAM" id="SSF52151">
    <property type="entry name" value="FabD/lysophospholipase-like"/>
    <property type="match status" value="1"/>
</dbReference>
<feature type="transmembrane region" description="Helical" evidence="2">
    <location>
        <begin position="290"/>
        <end position="312"/>
    </location>
</feature>
<keyword evidence="2" id="KW-0472">Membrane</keyword>